<dbReference type="EMBL" id="JPRD01000015">
    <property type="protein sequence ID" value="KIF53114.1"/>
    <property type="molecule type" value="Genomic_DNA"/>
</dbReference>
<evidence type="ECO:0000256" key="1">
    <source>
        <dbReference type="SAM" id="Phobius"/>
    </source>
</evidence>
<keyword evidence="1" id="KW-0472">Membrane</keyword>
<proteinExistence type="predicted"/>
<keyword evidence="1" id="KW-1133">Transmembrane helix</keyword>
<reference evidence="2 3" key="1">
    <citation type="submission" date="2014-07" db="EMBL/GenBank/DDBJ databases">
        <title>Unique and conserved regions in Vibrio harveyi and related species in comparison with the shrimp pathogen Vibrio harveyi CAIM 1792.</title>
        <authorList>
            <person name="Espinoza-Valles I."/>
            <person name="Vora G."/>
            <person name="Leekitcharoenphon P."/>
            <person name="Ussery D."/>
            <person name="Hoj L."/>
            <person name="Gomez-Gil B."/>
        </authorList>
    </citation>
    <scope>NUCLEOTIDE SEQUENCE [LARGE SCALE GENOMIC DNA]</scope>
    <source>
        <strain evidence="3">CAIM 1854 / LMG 25443</strain>
    </source>
</reference>
<sequence>MMNILIYITLQLGIITLLVNPMDSLLLSTLNIIGVYLLYQKIRPLVINHILDQKNFDKYVNIVHRNHRNMFAAKQFGSFIDSTILATPKESQSVDRSKNITAYIATDFHLSALVIAYATSPALVIYLFFF</sequence>
<accession>A0A0C1ZAA7</accession>
<gene>
    <name evidence="2" type="ORF">H735_09235</name>
</gene>
<feature type="transmembrane region" description="Helical" evidence="1">
    <location>
        <begin position="108"/>
        <end position="129"/>
    </location>
</feature>
<protein>
    <submittedName>
        <fullName evidence="2">Uncharacterized protein</fullName>
    </submittedName>
</protein>
<dbReference type="PATRIC" id="fig|1229493.5.peg.932"/>
<organism evidence="2 3">
    <name type="scientific">Vibrio owensii CAIM 1854 = LMG 25443</name>
    <dbReference type="NCBI Taxonomy" id="1229493"/>
    <lineage>
        <taxon>Bacteria</taxon>
        <taxon>Pseudomonadati</taxon>
        <taxon>Pseudomonadota</taxon>
        <taxon>Gammaproteobacteria</taxon>
        <taxon>Vibrionales</taxon>
        <taxon>Vibrionaceae</taxon>
        <taxon>Vibrio</taxon>
    </lineage>
</organism>
<keyword evidence="1" id="KW-0812">Transmembrane</keyword>
<evidence type="ECO:0000313" key="2">
    <source>
        <dbReference type="EMBL" id="KIF53114.1"/>
    </source>
</evidence>
<dbReference type="AlphaFoldDB" id="A0A0C1ZAA7"/>
<name>A0A0C1ZAA7_9VIBR</name>
<evidence type="ECO:0000313" key="3">
    <source>
        <dbReference type="Proteomes" id="UP000031586"/>
    </source>
</evidence>
<feature type="transmembrane region" description="Helical" evidence="1">
    <location>
        <begin position="6"/>
        <end position="39"/>
    </location>
</feature>
<comment type="caution">
    <text evidence="2">The sequence shown here is derived from an EMBL/GenBank/DDBJ whole genome shotgun (WGS) entry which is preliminary data.</text>
</comment>
<dbReference type="Proteomes" id="UP000031586">
    <property type="component" value="Unassembled WGS sequence"/>
</dbReference>